<dbReference type="EMBL" id="FMYT01000020">
    <property type="protein sequence ID" value="SDC96523.1"/>
    <property type="molecule type" value="Genomic_DNA"/>
</dbReference>
<organism evidence="2 5">
    <name type="scientific">Halanaerobium congolense</name>
    <dbReference type="NCBI Taxonomy" id="54121"/>
    <lineage>
        <taxon>Bacteria</taxon>
        <taxon>Bacillati</taxon>
        <taxon>Bacillota</taxon>
        <taxon>Clostridia</taxon>
        <taxon>Halanaerobiales</taxon>
        <taxon>Halanaerobiaceae</taxon>
        <taxon>Halanaerobium</taxon>
    </lineage>
</organism>
<evidence type="ECO:0000256" key="1">
    <source>
        <dbReference type="SAM" id="Phobius"/>
    </source>
</evidence>
<dbReference type="AlphaFoldDB" id="A0A1G6QWA9"/>
<evidence type="ECO:0000313" key="3">
    <source>
        <dbReference type="EMBL" id="TDS28642.1"/>
    </source>
</evidence>
<reference evidence="2 5" key="1">
    <citation type="submission" date="2016-10" db="EMBL/GenBank/DDBJ databases">
        <authorList>
            <person name="Varghese N."/>
            <person name="Submissions S."/>
        </authorList>
    </citation>
    <scope>NUCLEOTIDE SEQUENCE [LARGE SCALE GENOMIC DNA]</scope>
    <source>
        <strain evidence="2 5">WG10</strain>
    </source>
</reference>
<evidence type="ECO:0000313" key="5">
    <source>
        <dbReference type="Proteomes" id="UP000324896"/>
    </source>
</evidence>
<protein>
    <submittedName>
        <fullName evidence="2">Uncharacterized protein</fullName>
    </submittedName>
</protein>
<keyword evidence="1" id="KW-0812">Transmembrane</keyword>
<reference evidence="3 4" key="2">
    <citation type="submission" date="2019-03" db="EMBL/GenBank/DDBJ databases">
        <title>Deep subsurface shale carbon reservoir microbial communities from Ohio and West Virginia, USA.</title>
        <authorList>
            <person name="Wrighton K."/>
        </authorList>
    </citation>
    <scope>NUCLEOTIDE SEQUENCE [LARGE SCALE GENOMIC DNA]</scope>
    <source>
        <strain evidence="3 4">UTICA-S4D12</strain>
    </source>
</reference>
<gene>
    <name evidence="3" type="ORF">BY453_1208</name>
    <name evidence="2" type="ORF">SAMN04488597_12017</name>
</gene>
<dbReference type="Proteomes" id="UP000295758">
    <property type="component" value="Unassembled WGS sequence"/>
</dbReference>
<evidence type="ECO:0000313" key="2">
    <source>
        <dbReference type="EMBL" id="SDC96523.1"/>
    </source>
</evidence>
<sequence length="73" mass="8099">MKNDGRYMVDNFGIDMNKIKIIILGPLAFLIILLVPLSVMDIQARGGLGILIWMALWWTSGNISVLTSSPPVR</sequence>
<feature type="transmembrane region" description="Helical" evidence="1">
    <location>
        <begin position="46"/>
        <end position="67"/>
    </location>
</feature>
<proteinExistence type="predicted"/>
<keyword evidence="1" id="KW-0472">Membrane</keyword>
<dbReference type="Proteomes" id="UP000324896">
    <property type="component" value="Unassembled WGS sequence"/>
</dbReference>
<accession>A0A1G6QWA9</accession>
<dbReference type="EMBL" id="SOAA01000020">
    <property type="protein sequence ID" value="TDS28642.1"/>
    <property type="molecule type" value="Genomic_DNA"/>
</dbReference>
<dbReference type="RefSeq" id="WP_089723443.1">
    <property type="nucleotide sequence ID" value="NZ_FMYT01000020.1"/>
</dbReference>
<feature type="transmembrane region" description="Helical" evidence="1">
    <location>
        <begin position="21"/>
        <end position="40"/>
    </location>
</feature>
<keyword evidence="1" id="KW-1133">Transmembrane helix</keyword>
<evidence type="ECO:0000313" key="4">
    <source>
        <dbReference type="Proteomes" id="UP000295758"/>
    </source>
</evidence>
<name>A0A1G6QWA9_9FIRM</name>